<dbReference type="EMBL" id="BAAAYU010000001">
    <property type="protein sequence ID" value="GAA3622885.1"/>
    <property type="molecule type" value="Genomic_DNA"/>
</dbReference>
<dbReference type="PANTHER" id="PTHR39199">
    <property type="entry name" value="BLR5128 PROTEIN"/>
    <property type="match status" value="1"/>
</dbReference>
<sequence>MPGLTDLTEILRSVDVEVRPDVYVYASLEPQHPGLALAAATIAESEGVTAVLTRTDAVAAGIPSEFDAAWLTLTVHSSLEAVGLTAAFAAALGEADISCNVLAGFHHDHILVPWDRRDDAARVLRGLRDGARPARR</sequence>
<evidence type="ECO:0000313" key="3">
    <source>
        <dbReference type="Proteomes" id="UP001501697"/>
    </source>
</evidence>
<dbReference type="Pfam" id="PF10000">
    <property type="entry name" value="ACT_3"/>
    <property type="match status" value="1"/>
</dbReference>
<dbReference type="RefSeq" id="WP_344735898.1">
    <property type="nucleotide sequence ID" value="NZ_BAAAYU010000001.1"/>
</dbReference>
<dbReference type="SUPFAM" id="SSF55021">
    <property type="entry name" value="ACT-like"/>
    <property type="match status" value="2"/>
</dbReference>
<comment type="caution">
    <text evidence="2">The sequence shown here is derived from an EMBL/GenBank/DDBJ whole genome shotgun (WGS) entry which is preliminary data.</text>
</comment>
<keyword evidence="3" id="KW-1185">Reference proteome</keyword>
<organism evidence="2 3">
    <name type="scientific">Microbacterium awajiense</name>
    <dbReference type="NCBI Taxonomy" id="415214"/>
    <lineage>
        <taxon>Bacteria</taxon>
        <taxon>Bacillati</taxon>
        <taxon>Actinomycetota</taxon>
        <taxon>Actinomycetes</taxon>
        <taxon>Micrococcales</taxon>
        <taxon>Microbacteriaceae</taxon>
        <taxon>Microbacterium</taxon>
    </lineage>
</organism>
<feature type="domain" description="DUF2241" evidence="1">
    <location>
        <begin position="2"/>
        <end position="67"/>
    </location>
</feature>
<dbReference type="InterPro" id="IPR018717">
    <property type="entry name" value="DUF2241"/>
</dbReference>
<dbReference type="PANTHER" id="PTHR39199:SF1">
    <property type="entry name" value="BLR5128 PROTEIN"/>
    <property type="match status" value="1"/>
</dbReference>
<evidence type="ECO:0000259" key="1">
    <source>
        <dbReference type="Pfam" id="PF10000"/>
    </source>
</evidence>
<proteinExistence type="predicted"/>
<dbReference type="Proteomes" id="UP001501697">
    <property type="component" value="Unassembled WGS sequence"/>
</dbReference>
<dbReference type="Gene3D" id="3.30.2130.10">
    <property type="entry name" value="VC0802-like"/>
    <property type="match status" value="1"/>
</dbReference>
<reference evidence="3" key="1">
    <citation type="journal article" date="2019" name="Int. J. Syst. Evol. Microbiol.">
        <title>The Global Catalogue of Microorganisms (GCM) 10K type strain sequencing project: providing services to taxonomists for standard genome sequencing and annotation.</title>
        <authorList>
            <consortium name="The Broad Institute Genomics Platform"/>
            <consortium name="The Broad Institute Genome Sequencing Center for Infectious Disease"/>
            <person name="Wu L."/>
            <person name="Ma J."/>
        </authorList>
    </citation>
    <scope>NUCLEOTIDE SEQUENCE [LARGE SCALE GENOMIC DNA]</scope>
    <source>
        <strain evidence="3">JCM 16544</strain>
    </source>
</reference>
<gene>
    <name evidence="2" type="ORF">GCM10022200_01330</name>
</gene>
<name>A0ABP7A0T1_9MICO</name>
<accession>A0ABP7A0T1</accession>
<evidence type="ECO:0000313" key="2">
    <source>
        <dbReference type="EMBL" id="GAA3622885.1"/>
    </source>
</evidence>
<protein>
    <submittedName>
        <fullName evidence="2">ACT domain-containing protein</fullName>
    </submittedName>
</protein>
<dbReference type="InterPro" id="IPR045865">
    <property type="entry name" value="ACT-like_dom_sf"/>
</dbReference>